<protein>
    <submittedName>
        <fullName evidence="2">Ribbon-helix-helix protein, CopG family</fullName>
    </submittedName>
</protein>
<sequence length="99" mass="10757">MGRKLTDDDYAAMADDYAMNAPTAEEVVGDVEVADLAVLRHGRPPKGTASKGKTPTTSVRLPEDLREAMVQLADAEHVKPAEIIRRAVAEYVDRHRAAS</sequence>
<evidence type="ECO:0000313" key="3">
    <source>
        <dbReference type="Proteomes" id="UP001143347"/>
    </source>
</evidence>
<dbReference type="GO" id="GO:0006355">
    <property type="term" value="P:regulation of DNA-templated transcription"/>
    <property type="evidence" value="ECO:0007669"/>
    <property type="project" value="InterPro"/>
</dbReference>
<dbReference type="InterPro" id="IPR010985">
    <property type="entry name" value="Ribbon_hlx_hlx"/>
</dbReference>
<dbReference type="Proteomes" id="UP001143347">
    <property type="component" value="Unassembled WGS sequence"/>
</dbReference>
<gene>
    <name evidence="2" type="ORF">OSB52_21060</name>
</gene>
<name>A0A9X3D7L2_9ACTN</name>
<proteinExistence type="predicted"/>
<keyword evidence="3" id="KW-1185">Reference proteome</keyword>
<dbReference type="Pfam" id="PF01402">
    <property type="entry name" value="RHH_1"/>
    <property type="match status" value="1"/>
</dbReference>
<evidence type="ECO:0000259" key="1">
    <source>
        <dbReference type="Pfam" id="PF01402"/>
    </source>
</evidence>
<evidence type="ECO:0000313" key="2">
    <source>
        <dbReference type="EMBL" id="MCX2966573.1"/>
    </source>
</evidence>
<reference evidence="2" key="1">
    <citation type="submission" date="2022-10" db="EMBL/GenBank/DDBJ databases">
        <title>WGS of marine actinomycetes from Thailand.</title>
        <authorList>
            <person name="Thawai C."/>
        </authorList>
    </citation>
    <scope>NUCLEOTIDE SEQUENCE</scope>
    <source>
        <strain evidence="2">SW21</strain>
    </source>
</reference>
<dbReference type="SUPFAM" id="SSF47598">
    <property type="entry name" value="Ribbon-helix-helix"/>
    <property type="match status" value="1"/>
</dbReference>
<dbReference type="EMBL" id="JAPKFM010000029">
    <property type="protein sequence ID" value="MCX2966573.1"/>
    <property type="molecule type" value="Genomic_DNA"/>
</dbReference>
<feature type="domain" description="Ribbon-helix-helix protein CopG" evidence="1">
    <location>
        <begin position="57"/>
        <end position="94"/>
    </location>
</feature>
<comment type="caution">
    <text evidence="2">The sequence shown here is derived from an EMBL/GenBank/DDBJ whole genome shotgun (WGS) entry which is preliminary data.</text>
</comment>
<organism evidence="2 3">
    <name type="scientific">Gordonia aquimaris</name>
    <dbReference type="NCBI Taxonomy" id="2984863"/>
    <lineage>
        <taxon>Bacteria</taxon>
        <taxon>Bacillati</taxon>
        <taxon>Actinomycetota</taxon>
        <taxon>Actinomycetes</taxon>
        <taxon>Mycobacteriales</taxon>
        <taxon>Gordoniaceae</taxon>
        <taxon>Gordonia</taxon>
    </lineage>
</organism>
<dbReference type="AlphaFoldDB" id="A0A9X3D7L2"/>
<accession>A0A9X3D7L2</accession>
<dbReference type="RefSeq" id="WP_235721687.1">
    <property type="nucleotide sequence ID" value="NZ_JAPKFM010000029.1"/>
</dbReference>
<dbReference type="InterPro" id="IPR002145">
    <property type="entry name" value="CopG"/>
</dbReference>